<sequence length="124" mass="13910">MKTLNRNKSPFWYLLYDRKVSAKDEYGNETGEEIVFYKPAVAMSANISAATGSAQVEQFGNFAGYDKVIVTDDLSCPIDENTVLFIDKKPQYDEDGKPLYDYVVRRVAKSLNSISYAVSKVTVS</sequence>
<name>A0A8S5R9Z1_9CAUD</name>
<accession>A0A8S5R9Z1</accession>
<proteinExistence type="predicted"/>
<dbReference type="EMBL" id="BK015847">
    <property type="protein sequence ID" value="DAE27979.1"/>
    <property type="molecule type" value="Genomic_DNA"/>
</dbReference>
<evidence type="ECO:0000313" key="1">
    <source>
        <dbReference type="EMBL" id="DAE27979.1"/>
    </source>
</evidence>
<protein>
    <submittedName>
        <fullName evidence="1">Uncharacterized protein</fullName>
    </submittedName>
</protein>
<reference evidence="1" key="1">
    <citation type="journal article" date="2021" name="Proc. Natl. Acad. Sci. U.S.A.">
        <title>A Catalog of Tens of Thousands of Viruses from Human Metagenomes Reveals Hidden Associations with Chronic Diseases.</title>
        <authorList>
            <person name="Tisza M.J."/>
            <person name="Buck C.B."/>
        </authorList>
    </citation>
    <scope>NUCLEOTIDE SEQUENCE</scope>
    <source>
        <strain evidence="1">Ctvxh7</strain>
    </source>
</reference>
<organism evidence="1">
    <name type="scientific">Siphoviridae sp. ctvxh7</name>
    <dbReference type="NCBI Taxonomy" id="2827283"/>
    <lineage>
        <taxon>Viruses</taxon>
        <taxon>Duplodnaviria</taxon>
        <taxon>Heunggongvirae</taxon>
        <taxon>Uroviricota</taxon>
        <taxon>Caudoviricetes</taxon>
    </lineage>
</organism>